<evidence type="ECO:0000256" key="3">
    <source>
        <dbReference type="ARBA" id="ARBA00016337"/>
    </source>
</evidence>
<dbReference type="EMBL" id="BAABKB010000021">
    <property type="protein sequence ID" value="GAA5022213.1"/>
    <property type="molecule type" value="Genomic_DNA"/>
</dbReference>
<evidence type="ECO:0000313" key="12">
    <source>
        <dbReference type="Proteomes" id="UP001501759"/>
    </source>
</evidence>
<keyword evidence="8" id="KW-0460">Magnesium</keyword>
<evidence type="ECO:0000256" key="5">
    <source>
        <dbReference type="ARBA" id="ARBA00022679"/>
    </source>
</evidence>
<evidence type="ECO:0000256" key="6">
    <source>
        <dbReference type="ARBA" id="ARBA00022723"/>
    </source>
</evidence>
<organism evidence="11 12">
    <name type="scientific">Streptomyces siamensis</name>
    <dbReference type="NCBI Taxonomy" id="1274986"/>
    <lineage>
        <taxon>Bacteria</taxon>
        <taxon>Bacillati</taxon>
        <taxon>Actinomycetota</taxon>
        <taxon>Actinomycetes</taxon>
        <taxon>Kitasatosporales</taxon>
        <taxon>Streptomycetaceae</taxon>
        <taxon>Streptomyces</taxon>
    </lineage>
</organism>
<name>A0ABP9J6K0_9ACTN</name>
<dbReference type="SUPFAM" id="SSF143631">
    <property type="entry name" value="ApbE-like"/>
    <property type="match status" value="1"/>
</dbReference>
<sequence length="254" mass="26704">MAEDSEAPLHRVVHTMGTVFSCTVRDTSTPALHQALDDVEALLHHIDAVFSPFRSDSAVSRVTRGEPVPEEWEPELCEVLGLCAEAHQRTDGWFAAWRDGGFDPSGLVKGWAVERAAKLLRDAGAEHLCLNGGGDIQLYGGPWRVGISHPLQPGKLAALVEHTAGPLAVATSGPAERGCHIVDPHTGAPPSDGPASLTVTGSSLTEADMVATAAYAMGVEARAWLSGLTHVSAFAMASDGVTWSTNRGADCPRT</sequence>
<dbReference type="Proteomes" id="UP001501759">
    <property type="component" value="Unassembled WGS sequence"/>
</dbReference>
<keyword evidence="6" id="KW-0479">Metal-binding</keyword>
<reference evidence="12" key="1">
    <citation type="journal article" date="2019" name="Int. J. Syst. Evol. Microbiol.">
        <title>The Global Catalogue of Microorganisms (GCM) 10K type strain sequencing project: providing services to taxonomists for standard genome sequencing and annotation.</title>
        <authorList>
            <consortium name="The Broad Institute Genomics Platform"/>
            <consortium name="The Broad Institute Genome Sequencing Center for Infectious Disease"/>
            <person name="Wu L."/>
            <person name="Ma J."/>
        </authorList>
    </citation>
    <scope>NUCLEOTIDE SEQUENCE [LARGE SCALE GENOMIC DNA]</scope>
    <source>
        <strain evidence="12">JCM 18409</strain>
    </source>
</reference>
<dbReference type="GO" id="GO:0016740">
    <property type="term" value="F:transferase activity"/>
    <property type="evidence" value="ECO:0007669"/>
    <property type="project" value="UniProtKB-KW"/>
</dbReference>
<dbReference type="PANTHER" id="PTHR30040">
    <property type="entry name" value="THIAMINE BIOSYNTHESIS LIPOPROTEIN APBE"/>
    <property type="match status" value="1"/>
</dbReference>
<comment type="cofactor">
    <cofactor evidence="1">
        <name>Mg(2+)</name>
        <dbReference type="ChEBI" id="CHEBI:18420"/>
    </cofactor>
</comment>
<dbReference type="RefSeq" id="WP_345654563.1">
    <property type="nucleotide sequence ID" value="NZ_BAABKB010000021.1"/>
</dbReference>
<evidence type="ECO:0000256" key="8">
    <source>
        <dbReference type="ARBA" id="ARBA00022842"/>
    </source>
</evidence>
<protein>
    <recommendedName>
        <fullName evidence="3">FAD:protein FMN transferase</fullName>
        <ecNumber evidence="2">2.7.1.180</ecNumber>
    </recommendedName>
    <alternativeName>
        <fullName evidence="9">Flavin transferase</fullName>
    </alternativeName>
</protein>
<gene>
    <name evidence="11" type="ORF">GCM10023335_53960</name>
</gene>
<keyword evidence="7" id="KW-0274">FAD</keyword>
<comment type="caution">
    <text evidence="11">The sequence shown here is derived from an EMBL/GenBank/DDBJ whole genome shotgun (WGS) entry which is preliminary data.</text>
</comment>
<evidence type="ECO:0000256" key="9">
    <source>
        <dbReference type="ARBA" id="ARBA00031306"/>
    </source>
</evidence>
<evidence type="ECO:0000256" key="2">
    <source>
        <dbReference type="ARBA" id="ARBA00011955"/>
    </source>
</evidence>
<proteinExistence type="predicted"/>
<evidence type="ECO:0000256" key="10">
    <source>
        <dbReference type="ARBA" id="ARBA00048540"/>
    </source>
</evidence>
<dbReference type="InterPro" id="IPR024932">
    <property type="entry name" value="ApbE"/>
</dbReference>
<accession>A0ABP9J6K0</accession>
<comment type="catalytic activity">
    <reaction evidence="10">
        <text>L-threonyl-[protein] + FAD = FMN-L-threonyl-[protein] + AMP + H(+)</text>
        <dbReference type="Rhea" id="RHEA:36847"/>
        <dbReference type="Rhea" id="RHEA-COMP:11060"/>
        <dbReference type="Rhea" id="RHEA-COMP:11061"/>
        <dbReference type="ChEBI" id="CHEBI:15378"/>
        <dbReference type="ChEBI" id="CHEBI:30013"/>
        <dbReference type="ChEBI" id="CHEBI:57692"/>
        <dbReference type="ChEBI" id="CHEBI:74257"/>
        <dbReference type="ChEBI" id="CHEBI:456215"/>
        <dbReference type="EC" id="2.7.1.180"/>
    </reaction>
</comment>
<evidence type="ECO:0000313" key="11">
    <source>
        <dbReference type="EMBL" id="GAA5022213.1"/>
    </source>
</evidence>
<dbReference type="Gene3D" id="3.10.520.10">
    <property type="entry name" value="ApbE-like domains"/>
    <property type="match status" value="2"/>
</dbReference>
<keyword evidence="4" id="KW-0285">Flavoprotein</keyword>
<dbReference type="InterPro" id="IPR003374">
    <property type="entry name" value="ApbE-like_sf"/>
</dbReference>
<keyword evidence="5 11" id="KW-0808">Transferase</keyword>
<evidence type="ECO:0000256" key="4">
    <source>
        <dbReference type="ARBA" id="ARBA00022630"/>
    </source>
</evidence>
<dbReference type="EC" id="2.7.1.180" evidence="2"/>
<dbReference type="PANTHER" id="PTHR30040:SF2">
    <property type="entry name" value="FAD:PROTEIN FMN TRANSFERASE"/>
    <property type="match status" value="1"/>
</dbReference>
<dbReference type="Pfam" id="PF02424">
    <property type="entry name" value="ApbE"/>
    <property type="match status" value="2"/>
</dbReference>
<evidence type="ECO:0000256" key="7">
    <source>
        <dbReference type="ARBA" id="ARBA00022827"/>
    </source>
</evidence>
<keyword evidence="12" id="KW-1185">Reference proteome</keyword>
<evidence type="ECO:0000256" key="1">
    <source>
        <dbReference type="ARBA" id="ARBA00001946"/>
    </source>
</evidence>